<evidence type="ECO:0000256" key="2">
    <source>
        <dbReference type="ARBA" id="ARBA00006459"/>
    </source>
</evidence>
<dbReference type="InterPro" id="IPR000175">
    <property type="entry name" value="Na/ntran_symport"/>
</dbReference>
<evidence type="ECO:0000256" key="9">
    <source>
        <dbReference type="PIRSR" id="PIRSR600175-1"/>
    </source>
</evidence>
<accession>A0A0R3PQP0</accession>
<gene>
    <name evidence="11" type="ORF">ACOC_LOCUS7696</name>
</gene>
<keyword evidence="8" id="KW-0325">Glycoprotein</keyword>
<keyword evidence="9" id="KW-0479">Metal-binding</keyword>
<sequence>MIERRVQDSIEESVGPSGYSDIESERIEVIITGEFRDYVEKITIGKLSRHNFISTLRLEKITFYCVMVCYVATMDNFAMFNFAVVRYGAFIYFPFVMSMFCVGFPMTCLELALGQYTHASVLVIFDRIAPIAVGLFLT</sequence>
<evidence type="ECO:0000256" key="4">
    <source>
        <dbReference type="ARBA" id="ARBA00022692"/>
    </source>
</evidence>
<evidence type="ECO:0000313" key="11">
    <source>
        <dbReference type="EMBL" id="VDM59281.1"/>
    </source>
</evidence>
<dbReference type="GO" id="GO:0015179">
    <property type="term" value="F:L-amino acid transmembrane transporter activity"/>
    <property type="evidence" value="ECO:0007669"/>
    <property type="project" value="TreeGrafter"/>
</dbReference>
<dbReference type="GO" id="GO:0089718">
    <property type="term" value="P:amino acid import across plasma membrane"/>
    <property type="evidence" value="ECO:0007669"/>
    <property type="project" value="TreeGrafter"/>
</dbReference>
<evidence type="ECO:0000256" key="3">
    <source>
        <dbReference type="ARBA" id="ARBA00022448"/>
    </source>
</evidence>
<feature type="binding site" evidence="9">
    <location>
        <position position="76"/>
    </location>
    <ligand>
        <name>Na(+)</name>
        <dbReference type="ChEBI" id="CHEBI:29101"/>
        <label>1</label>
    </ligand>
</feature>
<dbReference type="GO" id="GO:0005283">
    <property type="term" value="F:amino acid:sodium symporter activity"/>
    <property type="evidence" value="ECO:0007669"/>
    <property type="project" value="TreeGrafter"/>
</dbReference>
<evidence type="ECO:0000313" key="12">
    <source>
        <dbReference type="Proteomes" id="UP000267027"/>
    </source>
</evidence>
<dbReference type="WBParaSite" id="ACOC_0000769501-mRNA-1">
    <property type="protein sequence ID" value="ACOC_0000769501-mRNA-1"/>
    <property type="gene ID" value="ACOC_0000769501"/>
</dbReference>
<protein>
    <submittedName>
        <fullName evidence="13">Aa_trans domain-containing protein</fullName>
    </submittedName>
</protein>
<keyword evidence="12" id="KW-1185">Reference proteome</keyword>
<dbReference type="Proteomes" id="UP000267027">
    <property type="component" value="Unassembled WGS sequence"/>
</dbReference>
<keyword evidence="4 10" id="KW-0812">Transmembrane</keyword>
<dbReference type="PANTHER" id="PTHR11616">
    <property type="entry name" value="SODIUM/CHLORIDE DEPENDENT TRANSPORTER"/>
    <property type="match status" value="1"/>
</dbReference>
<comment type="similarity">
    <text evidence="2">Belongs to the sodium:neurotransmitter symporter (SNF) (TC 2.A.22) family.</text>
</comment>
<dbReference type="InterPro" id="IPR037272">
    <property type="entry name" value="SNS_sf"/>
</dbReference>
<dbReference type="GO" id="GO:0005886">
    <property type="term" value="C:plasma membrane"/>
    <property type="evidence" value="ECO:0007669"/>
    <property type="project" value="TreeGrafter"/>
</dbReference>
<evidence type="ECO:0000256" key="8">
    <source>
        <dbReference type="ARBA" id="ARBA00023180"/>
    </source>
</evidence>
<dbReference type="AlphaFoldDB" id="A0A0R3PQP0"/>
<evidence type="ECO:0000256" key="10">
    <source>
        <dbReference type="SAM" id="Phobius"/>
    </source>
</evidence>
<keyword evidence="5" id="KW-0769">Symport</keyword>
<keyword evidence="3" id="KW-0813">Transport</keyword>
<feature type="transmembrane region" description="Helical" evidence="10">
    <location>
        <begin position="90"/>
        <end position="112"/>
    </location>
</feature>
<keyword evidence="6 10" id="KW-1133">Transmembrane helix</keyword>
<dbReference type="GO" id="GO:0046872">
    <property type="term" value="F:metal ion binding"/>
    <property type="evidence" value="ECO:0007669"/>
    <property type="project" value="UniProtKB-KW"/>
</dbReference>
<evidence type="ECO:0000256" key="6">
    <source>
        <dbReference type="ARBA" id="ARBA00022989"/>
    </source>
</evidence>
<proteinExistence type="inferred from homology"/>
<keyword evidence="9" id="KW-0915">Sodium</keyword>
<dbReference type="SUPFAM" id="SSF161070">
    <property type="entry name" value="SNF-like"/>
    <property type="match status" value="1"/>
</dbReference>
<name>A0A0R3PQP0_ANGCS</name>
<keyword evidence="7 10" id="KW-0472">Membrane</keyword>
<evidence type="ECO:0000256" key="5">
    <source>
        <dbReference type="ARBA" id="ARBA00022847"/>
    </source>
</evidence>
<dbReference type="PANTHER" id="PTHR11616:SF321">
    <property type="entry name" value="SODIUM-DEPENDENT NUTRIENT AMINO ACID TRANSPORTER 1-RELATED"/>
    <property type="match status" value="1"/>
</dbReference>
<evidence type="ECO:0000256" key="7">
    <source>
        <dbReference type="ARBA" id="ARBA00023136"/>
    </source>
</evidence>
<evidence type="ECO:0000313" key="13">
    <source>
        <dbReference type="WBParaSite" id="ACOC_0000769501-mRNA-1"/>
    </source>
</evidence>
<comment type="subcellular location">
    <subcellularLocation>
        <location evidence="1">Membrane</location>
        <topology evidence="1">Multi-pass membrane protein</topology>
    </subcellularLocation>
</comment>
<organism evidence="13">
    <name type="scientific">Angiostrongylus costaricensis</name>
    <name type="common">Nematode worm</name>
    <dbReference type="NCBI Taxonomy" id="334426"/>
    <lineage>
        <taxon>Eukaryota</taxon>
        <taxon>Metazoa</taxon>
        <taxon>Ecdysozoa</taxon>
        <taxon>Nematoda</taxon>
        <taxon>Chromadorea</taxon>
        <taxon>Rhabditida</taxon>
        <taxon>Rhabditina</taxon>
        <taxon>Rhabditomorpha</taxon>
        <taxon>Strongyloidea</taxon>
        <taxon>Metastrongylidae</taxon>
        <taxon>Angiostrongylus</taxon>
    </lineage>
</organism>
<evidence type="ECO:0000256" key="1">
    <source>
        <dbReference type="ARBA" id="ARBA00004141"/>
    </source>
</evidence>
<feature type="transmembrane region" description="Helical" evidence="10">
    <location>
        <begin position="119"/>
        <end position="137"/>
    </location>
</feature>
<reference evidence="11 12" key="2">
    <citation type="submission" date="2018-11" db="EMBL/GenBank/DDBJ databases">
        <authorList>
            <consortium name="Pathogen Informatics"/>
        </authorList>
    </citation>
    <scope>NUCLEOTIDE SEQUENCE [LARGE SCALE GENOMIC DNA]</scope>
    <source>
        <strain evidence="11 12">Costa Rica</strain>
    </source>
</reference>
<dbReference type="OrthoDB" id="6581954at2759"/>
<dbReference type="EMBL" id="UYYA01004067">
    <property type="protein sequence ID" value="VDM59281.1"/>
    <property type="molecule type" value="Genomic_DNA"/>
</dbReference>
<reference evidence="13" key="1">
    <citation type="submission" date="2017-02" db="UniProtKB">
        <authorList>
            <consortium name="WormBaseParasite"/>
        </authorList>
    </citation>
    <scope>IDENTIFICATION</scope>
</reference>